<name>A0ABP9GS01_9ACTN</name>
<proteinExistence type="predicted"/>
<protein>
    <submittedName>
        <fullName evidence="1">Uncharacterized protein</fullName>
    </submittedName>
</protein>
<accession>A0ABP9GS01</accession>
<dbReference type="RefSeq" id="WP_345674121.1">
    <property type="nucleotide sequence ID" value="NZ_BAABHS010000003.1"/>
</dbReference>
<reference evidence="2" key="1">
    <citation type="journal article" date="2019" name="Int. J. Syst. Evol. Microbiol.">
        <title>The Global Catalogue of Microorganisms (GCM) 10K type strain sequencing project: providing services to taxonomists for standard genome sequencing and annotation.</title>
        <authorList>
            <consortium name="The Broad Institute Genomics Platform"/>
            <consortium name="The Broad Institute Genome Sequencing Center for Infectious Disease"/>
            <person name="Wu L."/>
            <person name="Ma J."/>
        </authorList>
    </citation>
    <scope>NUCLEOTIDE SEQUENCE [LARGE SCALE GENOMIC DNA]</scope>
    <source>
        <strain evidence="2">JCM 17986</strain>
    </source>
</reference>
<dbReference type="EMBL" id="BAABHS010000003">
    <property type="protein sequence ID" value="GAA4951834.1"/>
    <property type="molecule type" value="Genomic_DNA"/>
</dbReference>
<evidence type="ECO:0000313" key="2">
    <source>
        <dbReference type="Proteomes" id="UP001500466"/>
    </source>
</evidence>
<dbReference type="Proteomes" id="UP001500466">
    <property type="component" value="Unassembled WGS sequence"/>
</dbReference>
<sequence length="143" mass="14860">MTAIADLWARGQLPIRDGLYLADGRAYDFAVDAADPSGGRVGARFDLGVQLESSPEDVANILTTARSPLPDGGFLCVGEGSWGGEGFFGKLAADGGIVWLVYLEFANPFSEIEVRGSQAVFRSTSGVRISVAADAAPFGSEGA</sequence>
<evidence type="ECO:0000313" key="1">
    <source>
        <dbReference type="EMBL" id="GAA4951834.1"/>
    </source>
</evidence>
<comment type="caution">
    <text evidence="1">The sequence shown here is derived from an EMBL/GenBank/DDBJ whole genome shotgun (WGS) entry which is preliminary data.</text>
</comment>
<organism evidence="1 2">
    <name type="scientific">Yinghuangia aomiensis</name>
    <dbReference type="NCBI Taxonomy" id="676205"/>
    <lineage>
        <taxon>Bacteria</taxon>
        <taxon>Bacillati</taxon>
        <taxon>Actinomycetota</taxon>
        <taxon>Actinomycetes</taxon>
        <taxon>Kitasatosporales</taxon>
        <taxon>Streptomycetaceae</taxon>
        <taxon>Yinghuangia</taxon>
    </lineage>
</organism>
<keyword evidence="2" id="KW-1185">Reference proteome</keyword>
<gene>
    <name evidence="1" type="ORF">GCM10023205_11030</name>
</gene>